<comment type="caution">
    <text evidence="3">The sequence shown here is derived from an EMBL/GenBank/DDBJ whole genome shotgun (WGS) entry which is preliminary data.</text>
</comment>
<keyword evidence="1" id="KW-0560">Oxidoreductase</keyword>
<dbReference type="Pfam" id="PF00248">
    <property type="entry name" value="Aldo_ket_red"/>
    <property type="match status" value="1"/>
</dbReference>
<sequence>MHLPGHTRHSLSGTHWKAGQFEEWGVCNFSVPELESILTICTARGYAKPSVFQGPYNLLDRAFERTLIPLLRAHGMRLAAHSPLAGGFLTGKMLPGATAAAPAPVLSHFDPAWALSSYYTKRYVPMAPALAELQAFVGARGLTLREVAYRWLQHHSAMGPGDHGLVVGVRSREQLESTVAECEKGPLPEDVVGACEELWEKVRGIAKEGWEP</sequence>
<proteinExistence type="predicted"/>
<evidence type="ECO:0000259" key="2">
    <source>
        <dbReference type="Pfam" id="PF00248"/>
    </source>
</evidence>
<dbReference type="EMBL" id="BPQB01000023">
    <property type="protein sequence ID" value="GJE91875.1"/>
    <property type="molecule type" value="Genomic_DNA"/>
</dbReference>
<evidence type="ECO:0000256" key="1">
    <source>
        <dbReference type="ARBA" id="ARBA00023002"/>
    </source>
</evidence>
<protein>
    <recommendedName>
        <fullName evidence="2">NADP-dependent oxidoreductase domain-containing protein</fullName>
    </recommendedName>
</protein>
<feature type="domain" description="NADP-dependent oxidoreductase" evidence="2">
    <location>
        <begin position="17"/>
        <end position="200"/>
    </location>
</feature>
<dbReference type="InterPro" id="IPR050523">
    <property type="entry name" value="AKR_Detox_Biosynth"/>
</dbReference>
<reference evidence="3 4" key="1">
    <citation type="submission" date="2021-08" db="EMBL/GenBank/DDBJ databases">
        <title>Draft Genome Sequence of Phanerochaete sordida strain YK-624.</title>
        <authorList>
            <person name="Mori T."/>
            <person name="Dohra H."/>
            <person name="Suzuki T."/>
            <person name="Kawagishi H."/>
            <person name="Hirai H."/>
        </authorList>
    </citation>
    <scope>NUCLEOTIDE SEQUENCE [LARGE SCALE GENOMIC DNA]</scope>
    <source>
        <strain evidence="3 4">YK-624</strain>
    </source>
</reference>
<name>A0A9P3GDL8_9APHY</name>
<dbReference type="PANTHER" id="PTHR43364:SF4">
    <property type="entry name" value="NAD(P)-LINKED OXIDOREDUCTASE SUPERFAMILY PROTEIN"/>
    <property type="match status" value="1"/>
</dbReference>
<dbReference type="Proteomes" id="UP000703269">
    <property type="component" value="Unassembled WGS sequence"/>
</dbReference>
<dbReference type="PANTHER" id="PTHR43364">
    <property type="entry name" value="NADH-SPECIFIC METHYLGLYOXAL REDUCTASE-RELATED"/>
    <property type="match status" value="1"/>
</dbReference>
<dbReference type="GO" id="GO:0005829">
    <property type="term" value="C:cytosol"/>
    <property type="evidence" value="ECO:0007669"/>
    <property type="project" value="TreeGrafter"/>
</dbReference>
<dbReference type="InterPro" id="IPR036812">
    <property type="entry name" value="NAD(P)_OxRdtase_dom_sf"/>
</dbReference>
<keyword evidence="4" id="KW-1185">Reference proteome</keyword>
<dbReference type="OrthoDB" id="2310150at2759"/>
<evidence type="ECO:0000313" key="3">
    <source>
        <dbReference type="EMBL" id="GJE91875.1"/>
    </source>
</evidence>
<dbReference type="AlphaFoldDB" id="A0A9P3GDL8"/>
<dbReference type="InterPro" id="IPR023210">
    <property type="entry name" value="NADP_OxRdtase_dom"/>
</dbReference>
<organism evidence="3 4">
    <name type="scientific">Phanerochaete sordida</name>
    <dbReference type="NCBI Taxonomy" id="48140"/>
    <lineage>
        <taxon>Eukaryota</taxon>
        <taxon>Fungi</taxon>
        <taxon>Dikarya</taxon>
        <taxon>Basidiomycota</taxon>
        <taxon>Agaricomycotina</taxon>
        <taxon>Agaricomycetes</taxon>
        <taxon>Polyporales</taxon>
        <taxon>Phanerochaetaceae</taxon>
        <taxon>Phanerochaete</taxon>
    </lineage>
</organism>
<evidence type="ECO:0000313" key="4">
    <source>
        <dbReference type="Proteomes" id="UP000703269"/>
    </source>
</evidence>
<gene>
    <name evidence="3" type="ORF">PsYK624_080260</name>
</gene>
<dbReference type="GO" id="GO:0016491">
    <property type="term" value="F:oxidoreductase activity"/>
    <property type="evidence" value="ECO:0007669"/>
    <property type="project" value="UniProtKB-KW"/>
</dbReference>
<accession>A0A9P3GDL8</accession>
<dbReference type="SUPFAM" id="SSF51430">
    <property type="entry name" value="NAD(P)-linked oxidoreductase"/>
    <property type="match status" value="1"/>
</dbReference>
<dbReference type="Gene3D" id="3.20.20.100">
    <property type="entry name" value="NADP-dependent oxidoreductase domain"/>
    <property type="match status" value="1"/>
</dbReference>